<protein>
    <submittedName>
        <fullName evidence="1">Uncharacterized protein</fullName>
    </submittedName>
</protein>
<name>A0A3P6TB23_LITSI</name>
<accession>A0A3P6TB23</accession>
<gene>
    <name evidence="1" type="ORF">NLS_LOCUS5666</name>
</gene>
<dbReference type="EMBL" id="UYRX01000440">
    <property type="protein sequence ID" value="VDK82257.1"/>
    <property type="molecule type" value="Genomic_DNA"/>
</dbReference>
<organism evidence="1 2">
    <name type="scientific">Litomosoides sigmodontis</name>
    <name type="common">Filarial nematode worm</name>
    <dbReference type="NCBI Taxonomy" id="42156"/>
    <lineage>
        <taxon>Eukaryota</taxon>
        <taxon>Metazoa</taxon>
        <taxon>Ecdysozoa</taxon>
        <taxon>Nematoda</taxon>
        <taxon>Chromadorea</taxon>
        <taxon>Rhabditida</taxon>
        <taxon>Spirurina</taxon>
        <taxon>Spiruromorpha</taxon>
        <taxon>Filarioidea</taxon>
        <taxon>Onchocercidae</taxon>
        <taxon>Litomosoides</taxon>
    </lineage>
</organism>
<proteinExistence type="predicted"/>
<dbReference type="AlphaFoldDB" id="A0A3P6TB23"/>
<dbReference type="Proteomes" id="UP000277928">
    <property type="component" value="Unassembled WGS sequence"/>
</dbReference>
<dbReference type="OMA" id="KHDAIFK"/>
<evidence type="ECO:0000313" key="2">
    <source>
        <dbReference type="Proteomes" id="UP000277928"/>
    </source>
</evidence>
<evidence type="ECO:0000313" key="1">
    <source>
        <dbReference type="EMBL" id="VDK82257.1"/>
    </source>
</evidence>
<dbReference type="STRING" id="42156.A0A3P6TB23"/>
<sequence>MNNAECAKDGANHSMSDLQSKIRSKSYRFMDDEETTSSKHVANFEISKIDSLEKLSSLANLHNNHKTRSFLHDFRKLFGKNKSSTDIMTSATTTSTTATTTIVTVASSSSVANSPEINYSLGDVELESPMEDLTHSVTSLRTKSQFWSDRDDREVFQRCQKSNQIGSKVAIARVRRNNRKIGFITKFATGNIEYESAVHSKVSLIYWSGNLYSINI</sequence>
<keyword evidence="2" id="KW-1185">Reference proteome</keyword>
<reference evidence="1 2" key="1">
    <citation type="submission" date="2018-08" db="EMBL/GenBank/DDBJ databases">
        <authorList>
            <person name="Laetsch R D."/>
            <person name="Stevens L."/>
            <person name="Kumar S."/>
            <person name="Blaxter L. M."/>
        </authorList>
    </citation>
    <scope>NUCLEOTIDE SEQUENCE [LARGE SCALE GENOMIC DNA]</scope>
</reference>